<reference evidence="7" key="1">
    <citation type="submission" date="2016-01" db="EMBL/GenBank/DDBJ databases">
        <authorList>
            <person name="Oliw E.H."/>
        </authorList>
    </citation>
    <scope>NUCLEOTIDE SEQUENCE</scope>
</reference>
<dbReference type="SMART" id="SM00355">
    <property type="entry name" value="ZnF_C2H2"/>
    <property type="match status" value="3"/>
</dbReference>
<evidence type="ECO:0000259" key="6">
    <source>
        <dbReference type="PROSITE" id="PS50157"/>
    </source>
</evidence>
<evidence type="ECO:0000256" key="4">
    <source>
        <dbReference type="SAM" id="MobiDB-lite"/>
    </source>
</evidence>
<dbReference type="EMBL" id="KU640204">
    <property type="protein sequence ID" value="ANC33416.1"/>
    <property type="molecule type" value="mRNA"/>
</dbReference>
<dbReference type="GO" id="GO:0005634">
    <property type="term" value="C:nucleus"/>
    <property type="evidence" value="ECO:0007669"/>
    <property type="project" value="UniProtKB-SubCell"/>
</dbReference>
<dbReference type="GO" id="GO:0048513">
    <property type="term" value="P:animal organ development"/>
    <property type="evidence" value="ECO:0007669"/>
    <property type="project" value="UniProtKB-ARBA"/>
</dbReference>
<dbReference type="OrthoDB" id="2311693at2759"/>
<dbReference type="SUPFAM" id="SSF54695">
    <property type="entry name" value="POZ domain"/>
    <property type="match status" value="1"/>
</dbReference>
<dbReference type="Gene3D" id="3.30.710.10">
    <property type="entry name" value="Potassium Channel Kv1.1, Chain A"/>
    <property type="match status" value="1"/>
</dbReference>
<keyword evidence="3" id="KW-0863">Zinc-finger</keyword>
<dbReference type="Pfam" id="PF00651">
    <property type="entry name" value="BTB"/>
    <property type="match status" value="1"/>
</dbReference>
<organism evidence="7">
    <name type="scientific">Nilaparvata lugens</name>
    <name type="common">Brown planthopper</name>
    <dbReference type="NCBI Taxonomy" id="108931"/>
    <lineage>
        <taxon>Eukaryota</taxon>
        <taxon>Metazoa</taxon>
        <taxon>Ecdysozoa</taxon>
        <taxon>Arthropoda</taxon>
        <taxon>Hexapoda</taxon>
        <taxon>Insecta</taxon>
        <taxon>Pterygota</taxon>
        <taxon>Neoptera</taxon>
        <taxon>Paraneoptera</taxon>
        <taxon>Hemiptera</taxon>
        <taxon>Auchenorrhyncha</taxon>
        <taxon>Fulgoroidea</taxon>
        <taxon>Delphacidae</taxon>
        <taxon>Delphacinae</taxon>
        <taxon>Nilaparvata</taxon>
    </lineage>
</organism>
<dbReference type="GO" id="GO:0006357">
    <property type="term" value="P:regulation of transcription by RNA polymerase II"/>
    <property type="evidence" value="ECO:0007669"/>
    <property type="project" value="TreeGrafter"/>
</dbReference>
<dbReference type="PANTHER" id="PTHR23110:SF106">
    <property type="entry name" value="FI01104P"/>
    <property type="match status" value="1"/>
</dbReference>
<dbReference type="InterPro" id="IPR000210">
    <property type="entry name" value="BTB/POZ_dom"/>
</dbReference>
<dbReference type="PANTHER" id="PTHR23110">
    <property type="entry name" value="BTB DOMAIN TRANSCRIPTION FACTOR"/>
    <property type="match status" value="1"/>
</dbReference>
<evidence type="ECO:0000256" key="2">
    <source>
        <dbReference type="ARBA" id="ARBA00023242"/>
    </source>
</evidence>
<dbReference type="InterPro" id="IPR036236">
    <property type="entry name" value="Znf_C2H2_sf"/>
</dbReference>
<dbReference type="PROSITE" id="PS50157">
    <property type="entry name" value="ZINC_FINGER_C2H2_2"/>
    <property type="match status" value="2"/>
</dbReference>
<feature type="region of interest" description="Disordered" evidence="4">
    <location>
        <begin position="115"/>
        <end position="229"/>
    </location>
</feature>
<name>A0A384RNG0_NILLU</name>
<dbReference type="AlphaFoldDB" id="A0A384RNG0"/>
<dbReference type="InterPro" id="IPR013087">
    <property type="entry name" value="Znf_C2H2_type"/>
</dbReference>
<dbReference type="PROSITE" id="PS00028">
    <property type="entry name" value="ZINC_FINGER_C2H2_1"/>
    <property type="match status" value="3"/>
</dbReference>
<keyword evidence="3" id="KW-0479">Metal-binding</keyword>
<dbReference type="GO" id="GO:0003006">
    <property type="term" value="P:developmental process involved in reproduction"/>
    <property type="evidence" value="ECO:0007669"/>
    <property type="project" value="UniProtKB-ARBA"/>
</dbReference>
<dbReference type="Gene3D" id="3.30.160.60">
    <property type="entry name" value="Classic Zinc Finger"/>
    <property type="match status" value="1"/>
</dbReference>
<feature type="compositionally biased region" description="Low complexity" evidence="4">
    <location>
        <begin position="137"/>
        <end position="151"/>
    </location>
</feature>
<evidence type="ECO:0000256" key="3">
    <source>
        <dbReference type="PROSITE-ProRule" id="PRU00042"/>
    </source>
</evidence>
<accession>A0A384RNG0</accession>
<protein>
    <submittedName>
        <fullName evidence="7">Br protein</fullName>
    </submittedName>
</protein>
<dbReference type="SMART" id="SM00225">
    <property type="entry name" value="BTB"/>
    <property type="match status" value="1"/>
</dbReference>
<comment type="subcellular location">
    <subcellularLocation>
        <location evidence="1">Nucleus</location>
    </subcellularLocation>
</comment>
<dbReference type="GO" id="GO:0008270">
    <property type="term" value="F:zinc ion binding"/>
    <property type="evidence" value="ECO:0007669"/>
    <property type="project" value="UniProtKB-KW"/>
</dbReference>
<feature type="domain" description="C2H2-type" evidence="6">
    <location>
        <begin position="347"/>
        <end position="371"/>
    </location>
</feature>
<evidence type="ECO:0000259" key="5">
    <source>
        <dbReference type="PROSITE" id="PS50097"/>
    </source>
</evidence>
<dbReference type="InterPro" id="IPR011333">
    <property type="entry name" value="SKP1/BTB/POZ_sf"/>
</dbReference>
<dbReference type="GO" id="GO:0048666">
    <property type="term" value="P:neuron development"/>
    <property type="evidence" value="ECO:0007669"/>
    <property type="project" value="UniProtKB-ARBA"/>
</dbReference>
<keyword evidence="2" id="KW-0539">Nucleus</keyword>
<feature type="compositionally biased region" description="Low complexity" evidence="4">
    <location>
        <begin position="178"/>
        <end position="190"/>
    </location>
</feature>
<feature type="domain" description="BTB" evidence="5">
    <location>
        <begin position="32"/>
        <end position="97"/>
    </location>
</feature>
<dbReference type="CDD" id="cd18315">
    <property type="entry name" value="BTB_POZ_BAB-like"/>
    <property type="match status" value="1"/>
</dbReference>
<feature type="domain" description="C2H2-type" evidence="6">
    <location>
        <begin position="321"/>
        <end position="348"/>
    </location>
</feature>
<keyword evidence="3" id="KW-0862">Zinc</keyword>
<dbReference type="InterPro" id="IPR051095">
    <property type="entry name" value="Dros_DevTransReg"/>
</dbReference>
<dbReference type="SUPFAM" id="SSF57667">
    <property type="entry name" value="beta-beta-alpha zinc fingers"/>
    <property type="match status" value="1"/>
</dbReference>
<evidence type="ECO:0000256" key="1">
    <source>
        <dbReference type="ARBA" id="ARBA00004123"/>
    </source>
</evidence>
<proteinExistence type="evidence at transcript level"/>
<sequence length="412" mass="45781">MGTTQQISLRWNNYLRHIKGAFDALRTDGDLVDVTLSCEGQKIRAHKMLLSACSTYFRDLFKENPCQHPVIIFKDVKFVDLKALIDFIYQGEVNVVQDQLSSFLLTAELLAVQGLSDGSNKDGPETSNTMKEPFDLSPPQEQQQQQQQASSDRSDRSGSPPHSPPAVKKQRRCSDVTSPASSVISDSASVGEHSVTEKQCSPTLSDRLLSAPDRNRNSSEPVSVPCRKPDSIRPVDLIKVEMPDYLDQDSVQLCGSGGGGDGVTSDIGVENLSRRDSTPYLPTHNSQDDHRGLNSYLDISRVMGLCGPSSALCPRDLTQDYVCSECGAVFKNLQGLNVHKNRHNGGTACELCLRDFGSKSNLRKHFFEVHSWCLLCNVDFSTKACLRKHIEKEHGNVQQYLKSFNQSNFMWH</sequence>
<dbReference type="Pfam" id="PF00096">
    <property type="entry name" value="zf-C2H2"/>
    <property type="match status" value="1"/>
</dbReference>
<evidence type="ECO:0000313" key="7">
    <source>
        <dbReference type="EMBL" id="ANC33416.1"/>
    </source>
</evidence>
<dbReference type="PROSITE" id="PS50097">
    <property type="entry name" value="BTB"/>
    <property type="match status" value="1"/>
</dbReference>